<accession>A0AAV0H6Y8</accession>
<reference evidence="2" key="1">
    <citation type="submission" date="2022-08" db="EMBL/GenBank/DDBJ databases">
        <authorList>
            <person name="Gutierrez-Valencia J."/>
        </authorList>
    </citation>
    <scope>NUCLEOTIDE SEQUENCE</scope>
</reference>
<comment type="caution">
    <text evidence="2">The sequence shown here is derived from an EMBL/GenBank/DDBJ whole genome shotgun (WGS) entry which is preliminary data.</text>
</comment>
<feature type="region of interest" description="Disordered" evidence="1">
    <location>
        <begin position="61"/>
        <end position="114"/>
    </location>
</feature>
<protein>
    <submittedName>
        <fullName evidence="2">Uncharacterized protein</fullName>
    </submittedName>
</protein>
<keyword evidence="3" id="KW-1185">Reference proteome</keyword>
<sequence length="114" mass="12852">MSGFAVYDQNQRHVCRNYICDQWRTEKDPFAWMESHQPTISIKGMERGLIIGQFNLRLMKPTHEMSTTTKPLKPESQSDVEGTPSAPLNANKREPGLLIPAPNNNEKLLAGTSL</sequence>
<organism evidence="2 3">
    <name type="scientific">Linum tenue</name>
    <dbReference type="NCBI Taxonomy" id="586396"/>
    <lineage>
        <taxon>Eukaryota</taxon>
        <taxon>Viridiplantae</taxon>
        <taxon>Streptophyta</taxon>
        <taxon>Embryophyta</taxon>
        <taxon>Tracheophyta</taxon>
        <taxon>Spermatophyta</taxon>
        <taxon>Magnoliopsida</taxon>
        <taxon>eudicotyledons</taxon>
        <taxon>Gunneridae</taxon>
        <taxon>Pentapetalae</taxon>
        <taxon>rosids</taxon>
        <taxon>fabids</taxon>
        <taxon>Malpighiales</taxon>
        <taxon>Linaceae</taxon>
        <taxon>Linum</taxon>
    </lineage>
</organism>
<dbReference type="Proteomes" id="UP001154282">
    <property type="component" value="Unassembled WGS sequence"/>
</dbReference>
<feature type="compositionally biased region" description="Polar residues" evidence="1">
    <location>
        <begin position="102"/>
        <end position="114"/>
    </location>
</feature>
<name>A0AAV0H6Y8_9ROSI</name>
<evidence type="ECO:0000256" key="1">
    <source>
        <dbReference type="SAM" id="MobiDB-lite"/>
    </source>
</evidence>
<feature type="compositionally biased region" description="Polar residues" evidence="1">
    <location>
        <begin position="64"/>
        <end position="80"/>
    </location>
</feature>
<evidence type="ECO:0000313" key="2">
    <source>
        <dbReference type="EMBL" id="CAI0380348.1"/>
    </source>
</evidence>
<gene>
    <name evidence="2" type="ORF">LITE_LOCUS2623</name>
</gene>
<dbReference type="EMBL" id="CAMGYJ010000002">
    <property type="protein sequence ID" value="CAI0380348.1"/>
    <property type="molecule type" value="Genomic_DNA"/>
</dbReference>
<proteinExistence type="predicted"/>
<evidence type="ECO:0000313" key="3">
    <source>
        <dbReference type="Proteomes" id="UP001154282"/>
    </source>
</evidence>
<dbReference type="AlphaFoldDB" id="A0AAV0H6Y8"/>